<keyword evidence="3" id="KW-1185">Reference proteome</keyword>
<protein>
    <submittedName>
        <fullName evidence="2">Uncharacterized protein</fullName>
    </submittedName>
</protein>
<feature type="region of interest" description="Disordered" evidence="1">
    <location>
        <begin position="64"/>
        <end position="85"/>
    </location>
</feature>
<feature type="non-terminal residue" evidence="2">
    <location>
        <position position="1"/>
    </location>
</feature>
<reference evidence="2 3" key="1">
    <citation type="submission" date="2024-05" db="EMBL/GenBank/DDBJ databases">
        <authorList>
            <person name="Wallberg A."/>
        </authorList>
    </citation>
    <scope>NUCLEOTIDE SEQUENCE [LARGE SCALE GENOMIC DNA]</scope>
</reference>
<name>A0AAV2RMD5_MEGNR</name>
<sequence length="115" mass="11445">DGVPASVPEEYMCGGGSSSPSDSSSPPTPSDTPTPQQLSSHHLSPTPIHLPAGLVFTPSVAGLTPGTVISTTTEAPSGSTPETKSTTIIQGHKSAGGTVILTTKPETSITKIIPG</sequence>
<dbReference type="AlphaFoldDB" id="A0AAV2RMD5"/>
<evidence type="ECO:0000256" key="1">
    <source>
        <dbReference type="SAM" id="MobiDB-lite"/>
    </source>
</evidence>
<accession>A0AAV2RMD5</accession>
<comment type="caution">
    <text evidence="2">The sequence shown here is derived from an EMBL/GenBank/DDBJ whole genome shotgun (WGS) entry which is preliminary data.</text>
</comment>
<feature type="compositionally biased region" description="Polar residues" evidence="1">
    <location>
        <begin position="67"/>
        <end position="85"/>
    </location>
</feature>
<dbReference type="EMBL" id="CAXKWB010025319">
    <property type="protein sequence ID" value="CAL4127918.1"/>
    <property type="molecule type" value="Genomic_DNA"/>
</dbReference>
<feature type="region of interest" description="Disordered" evidence="1">
    <location>
        <begin position="1"/>
        <end position="50"/>
    </location>
</feature>
<gene>
    <name evidence="2" type="ORF">MNOR_LOCUS25938</name>
</gene>
<evidence type="ECO:0000313" key="2">
    <source>
        <dbReference type="EMBL" id="CAL4127918.1"/>
    </source>
</evidence>
<proteinExistence type="predicted"/>
<evidence type="ECO:0000313" key="3">
    <source>
        <dbReference type="Proteomes" id="UP001497623"/>
    </source>
</evidence>
<organism evidence="2 3">
    <name type="scientific">Meganyctiphanes norvegica</name>
    <name type="common">Northern krill</name>
    <name type="synonym">Thysanopoda norvegica</name>
    <dbReference type="NCBI Taxonomy" id="48144"/>
    <lineage>
        <taxon>Eukaryota</taxon>
        <taxon>Metazoa</taxon>
        <taxon>Ecdysozoa</taxon>
        <taxon>Arthropoda</taxon>
        <taxon>Crustacea</taxon>
        <taxon>Multicrustacea</taxon>
        <taxon>Malacostraca</taxon>
        <taxon>Eumalacostraca</taxon>
        <taxon>Eucarida</taxon>
        <taxon>Euphausiacea</taxon>
        <taxon>Euphausiidae</taxon>
        <taxon>Meganyctiphanes</taxon>
    </lineage>
</organism>
<dbReference type="Proteomes" id="UP001497623">
    <property type="component" value="Unassembled WGS sequence"/>
</dbReference>
<feature type="non-terminal residue" evidence="2">
    <location>
        <position position="115"/>
    </location>
</feature>